<evidence type="ECO:0000256" key="4">
    <source>
        <dbReference type="ARBA" id="ARBA00022692"/>
    </source>
</evidence>
<evidence type="ECO:0000256" key="3">
    <source>
        <dbReference type="ARBA" id="ARBA00022475"/>
    </source>
</evidence>
<evidence type="ECO:0000256" key="6">
    <source>
        <dbReference type="ARBA" id="ARBA00023136"/>
    </source>
</evidence>
<evidence type="ECO:0008006" key="10">
    <source>
        <dbReference type="Google" id="ProtNLM"/>
    </source>
</evidence>
<feature type="transmembrane region" description="Helical" evidence="7">
    <location>
        <begin position="796"/>
        <end position="815"/>
    </location>
</feature>
<keyword evidence="6 7" id="KW-0472">Membrane</keyword>
<keyword evidence="4 7" id="KW-0812">Transmembrane</keyword>
<reference evidence="8 9" key="1">
    <citation type="submission" date="2024-09" db="EMBL/GenBank/DDBJ databases">
        <title>Chromosome-scale assembly of Riccia fluitans.</title>
        <authorList>
            <person name="Paukszto L."/>
            <person name="Sawicki J."/>
            <person name="Karawczyk K."/>
            <person name="Piernik-Szablinska J."/>
            <person name="Szczecinska M."/>
            <person name="Mazdziarz M."/>
        </authorList>
    </citation>
    <scope>NUCLEOTIDE SEQUENCE [LARGE SCALE GENOMIC DNA]</scope>
    <source>
        <strain evidence="8">Rf_01</strain>
        <tissue evidence="8">Aerial parts of the thallus</tissue>
    </source>
</reference>
<evidence type="ECO:0000256" key="1">
    <source>
        <dbReference type="ARBA" id="ARBA00004651"/>
    </source>
</evidence>
<gene>
    <name evidence="8" type="ORF">R1flu_002881</name>
</gene>
<feature type="transmembrane region" description="Helical" evidence="7">
    <location>
        <begin position="732"/>
        <end position="751"/>
    </location>
</feature>
<keyword evidence="9" id="KW-1185">Reference proteome</keyword>
<feature type="transmembrane region" description="Helical" evidence="7">
    <location>
        <begin position="687"/>
        <end position="706"/>
    </location>
</feature>
<organism evidence="8 9">
    <name type="scientific">Riccia fluitans</name>
    <dbReference type="NCBI Taxonomy" id="41844"/>
    <lineage>
        <taxon>Eukaryota</taxon>
        <taxon>Viridiplantae</taxon>
        <taxon>Streptophyta</taxon>
        <taxon>Embryophyta</taxon>
        <taxon>Marchantiophyta</taxon>
        <taxon>Marchantiopsida</taxon>
        <taxon>Marchantiidae</taxon>
        <taxon>Marchantiales</taxon>
        <taxon>Ricciaceae</taxon>
        <taxon>Riccia</taxon>
    </lineage>
</organism>
<keyword evidence="3" id="KW-1003">Cell membrane</keyword>
<proteinExistence type="inferred from homology"/>
<comment type="caution">
    <text evidence="8">The sequence shown here is derived from an EMBL/GenBank/DDBJ whole genome shotgun (WGS) entry which is preliminary data.</text>
</comment>
<dbReference type="InterPro" id="IPR021910">
    <property type="entry name" value="NGX6/PGAP6/MYMK"/>
</dbReference>
<evidence type="ECO:0000256" key="5">
    <source>
        <dbReference type="ARBA" id="ARBA00022989"/>
    </source>
</evidence>
<dbReference type="AlphaFoldDB" id="A0ABD1Y7H0"/>
<accession>A0ABD1Y7H0</accession>
<comment type="similarity">
    <text evidence="2">Belongs to the TMEM8 family.</text>
</comment>
<evidence type="ECO:0000256" key="7">
    <source>
        <dbReference type="SAM" id="Phobius"/>
    </source>
</evidence>
<sequence length="879" mass="98257">MGGRKHPSSQELLLKARTFRASLKLVSGGKKRKTRDNYNMTSSKERAASAMHLLMSLLLLVAVLECSHCLSVEPLVWSLQRYPEETLGPTNWRYYRVDLPVGFSLLSISFTRNWEDERTSSETGVPLACFGFNGPPLVVPPVAERSLLEVAIAAGEVRNASATGECGWFNETIVVNVTNFEILSGLMYIGIYSDIGPTRTQSHMVDRGKEYKFSLDIQVLRCSREEFGGSECNERISPFPDKLFLSADFSEESGLVRAPSPISDLGSSSYSQQNNSETIWYSGEECFKLGEIRYFSFRLDTLVPYMIVDFQCNKTNSPGSEGCKELEKNQGLVTLLQLRHDALPSELRSDYTTKLSSGGPVFAFSPRRGWWYLSVRISNTNSTQVPSANASDGLCLTMNWVLPTCGGELFGDVCQRPVLPLKRVLLPEFESPFDSHYFPTMDSGDLKSARWFSMLLPFNSSSIEVWNYFTLEVPRGAGGGVLSLDVWTAARINSELYARFESCPANNSWDYRASESDTLEGLSGNISTENINEESELYLDIVYPKEGMWCIGLRSIRAASIPFRDPYAEMRIILHGCPNMCSGHGECRPSRDAGRLHFISYCHCDVAHGAFDCSAVLVAPGKKMKATLALTFSNAAAILPSVWAIRHKAYAEWITFMLSGFSSAVYHSCDSGGWCAMSFATLQFLDFWLSFLAIIMTCLYMAGFVGPKQGMMHIGMAVLTATISQRNATSGWNVLVVVVLGIGALLLGWGLENRKGSVFSPISWLPSSSSLYSIIRTIVFRWASSLHSQFRYKFRWLHLSCGLFFLFNAILSLILEAAQTYWLWHSWWHVSIYTCAFCMLQSILPAEHRPNVTNDDSLEHRYQSVLQSTELDSVPETDL</sequence>
<feature type="transmembrane region" description="Helical" evidence="7">
    <location>
        <begin position="763"/>
        <end position="784"/>
    </location>
</feature>
<evidence type="ECO:0000313" key="8">
    <source>
        <dbReference type="EMBL" id="KAL2622676.1"/>
    </source>
</evidence>
<comment type="subcellular location">
    <subcellularLocation>
        <location evidence="1">Cell membrane</location>
        <topology evidence="1">Multi-pass membrane protein</topology>
    </subcellularLocation>
</comment>
<keyword evidence="5 7" id="KW-1133">Transmembrane helix</keyword>
<feature type="transmembrane region" description="Helical" evidence="7">
    <location>
        <begin position="821"/>
        <end position="840"/>
    </location>
</feature>
<dbReference type="Pfam" id="PF12036">
    <property type="entry name" value="DUF3522"/>
    <property type="match status" value="1"/>
</dbReference>
<protein>
    <recommendedName>
        <fullName evidence="10">EGF-like domain-containing protein</fullName>
    </recommendedName>
</protein>
<dbReference type="GO" id="GO:0005886">
    <property type="term" value="C:plasma membrane"/>
    <property type="evidence" value="ECO:0007669"/>
    <property type="project" value="UniProtKB-SubCell"/>
</dbReference>
<name>A0ABD1Y7H0_9MARC</name>
<dbReference type="PANTHER" id="PTHR14319:SF3">
    <property type="entry name" value="TRANSMEMBRANE PROTEIN-LIKE PROTEIN"/>
    <property type="match status" value="1"/>
</dbReference>
<dbReference type="Proteomes" id="UP001605036">
    <property type="component" value="Unassembled WGS sequence"/>
</dbReference>
<dbReference type="PANTHER" id="PTHR14319">
    <property type="entry name" value="FIVE-SPAN TRANSMEMBRANE PROTEIN M83"/>
    <property type="match status" value="1"/>
</dbReference>
<dbReference type="EMBL" id="JBHFFA010000006">
    <property type="protein sequence ID" value="KAL2622676.1"/>
    <property type="molecule type" value="Genomic_DNA"/>
</dbReference>
<evidence type="ECO:0000256" key="2">
    <source>
        <dbReference type="ARBA" id="ARBA00005542"/>
    </source>
</evidence>
<evidence type="ECO:0000313" key="9">
    <source>
        <dbReference type="Proteomes" id="UP001605036"/>
    </source>
</evidence>